<evidence type="ECO:0000313" key="4">
    <source>
        <dbReference type="EMBL" id="OCL02031.1"/>
    </source>
</evidence>
<reference evidence="4 5" key="1">
    <citation type="journal article" date="2016" name="Nat. Commun.">
        <title>Ectomycorrhizal ecology is imprinted in the genome of the dominant symbiotic fungus Cenococcum geophilum.</title>
        <authorList>
            <consortium name="DOE Joint Genome Institute"/>
            <person name="Peter M."/>
            <person name="Kohler A."/>
            <person name="Ohm R.A."/>
            <person name="Kuo A."/>
            <person name="Krutzmann J."/>
            <person name="Morin E."/>
            <person name="Arend M."/>
            <person name="Barry K.W."/>
            <person name="Binder M."/>
            <person name="Choi C."/>
            <person name="Clum A."/>
            <person name="Copeland A."/>
            <person name="Grisel N."/>
            <person name="Haridas S."/>
            <person name="Kipfer T."/>
            <person name="LaButti K."/>
            <person name="Lindquist E."/>
            <person name="Lipzen A."/>
            <person name="Maire R."/>
            <person name="Meier B."/>
            <person name="Mihaltcheva S."/>
            <person name="Molinier V."/>
            <person name="Murat C."/>
            <person name="Poggeler S."/>
            <person name="Quandt C.A."/>
            <person name="Sperisen C."/>
            <person name="Tritt A."/>
            <person name="Tisserant E."/>
            <person name="Crous P.W."/>
            <person name="Henrissat B."/>
            <person name="Nehls U."/>
            <person name="Egli S."/>
            <person name="Spatafora J.W."/>
            <person name="Grigoriev I.V."/>
            <person name="Martin F.M."/>
        </authorList>
    </citation>
    <scope>NUCLEOTIDE SEQUENCE [LARGE SCALE GENOMIC DNA]</scope>
    <source>
        <strain evidence="4 5">CBS 207.34</strain>
    </source>
</reference>
<dbReference type="PANTHER" id="PTHR47706:SF9">
    <property type="entry name" value="NMRA-LIKE DOMAIN-CONTAINING PROTEIN-RELATED"/>
    <property type="match status" value="1"/>
</dbReference>
<gene>
    <name evidence="4" type="ORF">AOQ84DRAFT_434572</name>
</gene>
<name>A0A8E2ENT1_9PEZI</name>
<organism evidence="4 5">
    <name type="scientific">Glonium stellatum</name>
    <dbReference type="NCBI Taxonomy" id="574774"/>
    <lineage>
        <taxon>Eukaryota</taxon>
        <taxon>Fungi</taxon>
        <taxon>Dikarya</taxon>
        <taxon>Ascomycota</taxon>
        <taxon>Pezizomycotina</taxon>
        <taxon>Dothideomycetes</taxon>
        <taxon>Pleosporomycetidae</taxon>
        <taxon>Gloniales</taxon>
        <taxon>Gloniaceae</taxon>
        <taxon>Glonium</taxon>
    </lineage>
</organism>
<dbReference type="GO" id="GO:0016491">
    <property type="term" value="F:oxidoreductase activity"/>
    <property type="evidence" value="ECO:0007669"/>
    <property type="project" value="UniProtKB-KW"/>
</dbReference>
<dbReference type="Pfam" id="PF05368">
    <property type="entry name" value="NmrA"/>
    <property type="match status" value="1"/>
</dbReference>
<accession>A0A8E2ENT1</accession>
<keyword evidence="1" id="KW-0521">NADP</keyword>
<dbReference type="PANTHER" id="PTHR47706">
    <property type="entry name" value="NMRA-LIKE FAMILY PROTEIN"/>
    <property type="match status" value="1"/>
</dbReference>
<feature type="domain" description="NmrA-like" evidence="3">
    <location>
        <begin position="5"/>
        <end position="238"/>
    </location>
</feature>
<dbReference type="Proteomes" id="UP000250140">
    <property type="component" value="Unassembled WGS sequence"/>
</dbReference>
<dbReference type="InterPro" id="IPR045312">
    <property type="entry name" value="PCBER-like"/>
</dbReference>
<dbReference type="Gene3D" id="3.90.25.10">
    <property type="entry name" value="UDP-galactose 4-epimerase, domain 1"/>
    <property type="match status" value="1"/>
</dbReference>
<dbReference type="InterPro" id="IPR008030">
    <property type="entry name" value="NmrA-like"/>
</dbReference>
<dbReference type="EMBL" id="KV751016">
    <property type="protein sequence ID" value="OCL02031.1"/>
    <property type="molecule type" value="Genomic_DNA"/>
</dbReference>
<evidence type="ECO:0000256" key="1">
    <source>
        <dbReference type="ARBA" id="ARBA00022857"/>
    </source>
</evidence>
<dbReference type="OrthoDB" id="9984533at2759"/>
<dbReference type="CDD" id="cd05259">
    <property type="entry name" value="PCBER_SDR_a"/>
    <property type="match status" value="1"/>
</dbReference>
<sequence length="305" mass="33307">MSAIKKVVVVGAGGNLGPFILSSLHSANFTISVLTRPDSNSTYPSYVTSVKTDYSHPSLLDAFRGQDAVISTVGFTGTSFQIQLIDAADQAGVKRFVPSEFGWAKDRPMLPELAARLEPKEKVFEHLLEKCRTSETMSWSAVATGPFLDWCLNIVPTLGFVVPKRTARIYDSGEEPLTCTTGAAIGTAVANILLNADKTANRYLKVCSVKATQNQFLEALEEATDTKWNVTRVSTKDIMQGRTKKLQEKKFQEAFLDLLTVQLFEDGAGRGSIVEPEKSDNELLGVKVEDVKHVINMLVSATEAV</sequence>
<protein>
    <submittedName>
        <fullName evidence="4">NAD(P)-binding protein</fullName>
    </submittedName>
</protein>
<evidence type="ECO:0000313" key="5">
    <source>
        <dbReference type="Proteomes" id="UP000250140"/>
    </source>
</evidence>
<dbReference type="InterPro" id="IPR036291">
    <property type="entry name" value="NAD(P)-bd_dom_sf"/>
</dbReference>
<proteinExistence type="predicted"/>
<dbReference type="Gene3D" id="3.40.50.720">
    <property type="entry name" value="NAD(P)-binding Rossmann-like Domain"/>
    <property type="match status" value="1"/>
</dbReference>
<evidence type="ECO:0000256" key="2">
    <source>
        <dbReference type="ARBA" id="ARBA00023002"/>
    </source>
</evidence>
<dbReference type="InterPro" id="IPR051609">
    <property type="entry name" value="NmrA/Isoflavone_reductase-like"/>
</dbReference>
<keyword evidence="5" id="KW-1185">Reference proteome</keyword>
<keyword evidence="2" id="KW-0560">Oxidoreductase</keyword>
<evidence type="ECO:0000259" key="3">
    <source>
        <dbReference type="Pfam" id="PF05368"/>
    </source>
</evidence>
<dbReference type="SUPFAM" id="SSF51735">
    <property type="entry name" value="NAD(P)-binding Rossmann-fold domains"/>
    <property type="match status" value="1"/>
</dbReference>
<dbReference type="AlphaFoldDB" id="A0A8E2ENT1"/>